<sequence>MSTVSALGNRTLDQLKVPELKEELRKRGILPKGLKKELIERLEQALREEGQVGNFRTQYVHDASEDGPDVSVPQEVTEFAFIRENDASNVDYLEVEKRLEPEVSTVPPQSVSMDVKPESLLVETLYEAEGIKTVHPMAESVEAINLPKERKSAPGTSLLVTTGFEIASSAGMETDVIVQSVPGFSHDSDLLPETLCEAGTQSHPELSASQVSASIHQMGDSVDKLGKDPKVDQSCFILMQSEGQNELKSGQVMVVESVVPSEKVDEGNALLTSSIHPESELFPEVSQRITDGVPPVAKASTEMNLNHVTVDLSKAGIDLSGISDPSLLESKPLAETFEEKFVKPSTVVRAVESLIPEEIAMEDKTVETLIPEQISMEEKTVNEESSMISDTTIATSDSLTAVVPAPLVSATVEAFGGGTKTQKDMVSGGREDRRTEPRRQFEEKIRSREVLDVQREERDIKRSDREAPRDKRELSRSRLSQEGIAKVKEEVEKATTKDRGRVESGFRRSEPRVPRDSSEPRVPRDSIEEKVDSRIIKEELGGKGDLRRVDDESKARDVKPMEVDSEVQAGFKRKESGEDLRQVEPLKRQRRWNSGKNLEAEPEVKPSTKSMTTERAKDSVPYVKTETGNASLPVSMPSPASSIAASKGPGTGSSEQHFGPRHTPYASKTDDASNGESLKKRLVPAPTRYPTTSLRIDRFLRPFTLNAVKELLAQTGTCTDFWMDHIKSHCYVTYSTVEEAIATRNAVYNLQWPPVGGKMLAAEFVDPEEVKLKCESANDKHTIIAVASPRAAASLNDQIASFAGRIAGNVPVPTFAPPPPPPPPHREKPTLPPKKEQEPAIPTLDDLFKKTRAKPHIYYLPLTEEQVTAKFARSKPSITKLTSRA</sequence>
<dbReference type="Proteomes" id="UP001162992">
    <property type="component" value="Chromosome 3"/>
</dbReference>
<protein>
    <submittedName>
        <fullName evidence="1">Uncharacterized protein</fullName>
    </submittedName>
</protein>
<gene>
    <name evidence="1" type="ORF">O6H91_03G085000</name>
</gene>
<accession>A0ACC2E8H7</accession>
<comment type="caution">
    <text evidence="1">The sequence shown here is derived from an EMBL/GenBank/DDBJ whole genome shotgun (WGS) entry which is preliminary data.</text>
</comment>
<keyword evidence="2" id="KW-1185">Reference proteome</keyword>
<proteinExistence type="predicted"/>
<reference evidence="2" key="1">
    <citation type="journal article" date="2024" name="Proc. Natl. Acad. Sci. U.S.A.">
        <title>Extraordinary preservation of gene collinearity over three hundred million years revealed in homosporous lycophytes.</title>
        <authorList>
            <person name="Li C."/>
            <person name="Wickell D."/>
            <person name="Kuo L.Y."/>
            <person name="Chen X."/>
            <person name="Nie B."/>
            <person name="Liao X."/>
            <person name="Peng D."/>
            <person name="Ji J."/>
            <person name="Jenkins J."/>
            <person name="Williams M."/>
            <person name="Shu S."/>
            <person name="Plott C."/>
            <person name="Barry K."/>
            <person name="Rajasekar S."/>
            <person name="Grimwood J."/>
            <person name="Han X."/>
            <person name="Sun S."/>
            <person name="Hou Z."/>
            <person name="He W."/>
            <person name="Dai G."/>
            <person name="Sun C."/>
            <person name="Schmutz J."/>
            <person name="Leebens-Mack J.H."/>
            <person name="Li F.W."/>
            <person name="Wang L."/>
        </authorList>
    </citation>
    <scope>NUCLEOTIDE SEQUENCE [LARGE SCALE GENOMIC DNA]</scope>
    <source>
        <strain evidence="2">cv. PW_Plant_1</strain>
    </source>
</reference>
<evidence type="ECO:0000313" key="2">
    <source>
        <dbReference type="Proteomes" id="UP001162992"/>
    </source>
</evidence>
<organism evidence="1 2">
    <name type="scientific">Diphasiastrum complanatum</name>
    <name type="common">Issler's clubmoss</name>
    <name type="synonym">Lycopodium complanatum</name>
    <dbReference type="NCBI Taxonomy" id="34168"/>
    <lineage>
        <taxon>Eukaryota</taxon>
        <taxon>Viridiplantae</taxon>
        <taxon>Streptophyta</taxon>
        <taxon>Embryophyta</taxon>
        <taxon>Tracheophyta</taxon>
        <taxon>Lycopodiopsida</taxon>
        <taxon>Lycopodiales</taxon>
        <taxon>Lycopodiaceae</taxon>
        <taxon>Lycopodioideae</taxon>
        <taxon>Diphasiastrum</taxon>
    </lineage>
</organism>
<dbReference type="EMBL" id="CM055094">
    <property type="protein sequence ID" value="KAJ7562804.1"/>
    <property type="molecule type" value="Genomic_DNA"/>
</dbReference>
<name>A0ACC2E8H7_DIPCM</name>
<evidence type="ECO:0000313" key="1">
    <source>
        <dbReference type="EMBL" id="KAJ7562804.1"/>
    </source>
</evidence>